<dbReference type="CDD" id="cd03319">
    <property type="entry name" value="L-Ala-DL-Glu_epimerase"/>
    <property type="match status" value="1"/>
</dbReference>
<dbReference type="AlphaFoldDB" id="A0A839AFK7"/>
<accession>A0A839AFK7</accession>
<dbReference type="InterPro" id="IPR036849">
    <property type="entry name" value="Enolase-like_C_sf"/>
</dbReference>
<dbReference type="Pfam" id="PF13378">
    <property type="entry name" value="MR_MLE_C"/>
    <property type="match status" value="1"/>
</dbReference>
<comment type="caution">
    <text evidence="9">The sequence shown here is derived from an EMBL/GenBank/DDBJ whole genome shotgun (WGS) entry which is preliminary data.</text>
</comment>
<gene>
    <name evidence="9" type="ORF">H2509_11370</name>
</gene>
<dbReference type="InterPro" id="IPR013342">
    <property type="entry name" value="Mandelate_racemase_C"/>
</dbReference>
<name>A0A839AFK7_9HYPH</name>
<keyword evidence="3 6" id="KW-0460">Magnesium</keyword>
<dbReference type="GO" id="GO:0006518">
    <property type="term" value="P:peptide metabolic process"/>
    <property type="evidence" value="ECO:0007669"/>
    <property type="project" value="UniProtKB-ARBA"/>
</dbReference>
<keyword evidence="10" id="KW-1185">Reference proteome</keyword>
<evidence type="ECO:0000256" key="3">
    <source>
        <dbReference type="ARBA" id="ARBA00022842"/>
    </source>
</evidence>
<dbReference type="InterPro" id="IPR018110">
    <property type="entry name" value="Mandel_Rmase/mucon_lact_enz_CS"/>
</dbReference>
<dbReference type="Gene3D" id="3.20.20.120">
    <property type="entry name" value="Enolase-like C-terminal domain"/>
    <property type="match status" value="1"/>
</dbReference>
<dbReference type="Pfam" id="PF02746">
    <property type="entry name" value="MR_MLE_N"/>
    <property type="match status" value="1"/>
</dbReference>
<organism evidence="9 10">
    <name type="scientific">Stappia albiluteola</name>
    <dbReference type="NCBI Taxonomy" id="2758565"/>
    <lineage>
        <taxon>Bacteria</taxon>
        <taxon>Pseudomonadati</taxon>
        <taxon>Pseudomonadota</taxon>
        <taxon>Alphaproteobacteria</taxon>
        <taxon>Hyphomicrobiales</taxon>
        <taxon>Stappiaceae</taxon>
        <taxon>Stappia</taxon>
    </lineage>
</organism>
<feature type="binding site" evidence="6">
    <location>
        <position position="224"/>
    </location>
    <ligand>
        <name>Mg(2+)</name>
        <dbReference type="ChEBI" id="CHEBI:18420"/>
    </ligand>
</feature>
<dbReference type="InterPro" id="IPR029017">
    <property type="entry name" value="Enolase-like_N"/>
</dbReference>
<dbReference type="SFLD" id="SFLDF00010">
    <property type="entry name" value="dipeptide_epimerase"/>
    <property type="match status" value="1"/>
</dbReference>
<dbReference type="PANTHER" id="PTHR48073:SF2">
    <property type="entry name" value="O-SUCCINYLBENZOATE SYNTHASE"/>
    <property type="match status" value="1"/>
</dbReference>
<evidence type="ECO:0000259" key="8">
    <source>
        <dbReference type="SMART" id="SM00922"/>
    </source>
</evidence>
<dbReference type="GO" id="GO:0016855">
    <property type="term" value="F:racemase and epimerase activity, acting on amino acids and derivatives"/>
    <property type="evidence" value="ECO:0007669"/>
    <property type="project" value="UniProtKB-UniRule"/>
</dbReference>
<evidence type="ECO:0000256" key="1">
    <source>
        <dbReference type="ARBA" id="ARBA00008031"/>
    </source>
</evidence>
<dbReference type="GO" id="GO:0009063">
    <property type="term" value="P:amino acid catabolic process"/>
    <property type="evidence" value="ECO:0007669"/>
    <property type="project" value="InterPro"/>
</dbReference>
<sequence>MTIKLAAITESWPIEGGFTISRGSRTHANVVVATATEDGFSGRGECVPYARYNETVDGVIADIERLAANLPHGFDIKALQQAMPPGAARNAVDCALWDLAAKKAGKSVSALLGRAEPQPQVTAFTISVGSPQKMAEDTAKASERPLLKVKLAGEGDVERIAAVRRAAPLARLIVDANEAWTAEIFEANMAACLAAGVELIEQPLPQGKDEMLSKFEHPVPVCADESAHTADHLHELKGLYDAVNIKLDKTGGLTGALLLADAARAEGYKIMVGCMLGTSLAMAPAVIVAQGADYVDLDAPLLLSRDRNPGLEFDGSTLLPPSPALWG</sequence>
<evidence type="ECO:0000313" key="9">
    <source>
        <dbReference type="EMBL" id="MBA5777724.1"/>
    </source>
</evidence>
<dbReference type="RefSeq" id="WP_182165336.1">
    <property type="nucleotide sequence ID" value="NZ_JACFXV010000053.1"/>
</dbReference>
<evidence type="ECO:0000256" key="5">
    <source>
        <dbReference type="PIRSR" id="PIRSR634603-1"/>
    </source>
</evidence>
<dbReference type="SFLD" id="SFLDG00180">
    <property type="entry name" value="muconate_cycloisomerase"/>
    <property type="match status" value="1"/>
</dbReference>
<keyword evidence="4 7" id="KW-0413">Isomerase</keyword>
<dbReference type="SUPFAM" id="SSF51604">
    <property type="entry name" value="Enolase C-terminal domain-like"/>
    <property type="match status" value="1"/>
</dbReference>
<dbReference type="InterPro" id="IPR034603">
    <property type="entry name" value="Dipeptide_epimerase"/>
</dbReference>
<evidence type="ECO:0000256" key="6">
    <source>
        <dbReference type="PIRSR" id="PIRSR634603-3"/>
    </source>
</evidence>
<dbReference type="Gene3D" id="3.30.390.10">
    <property type="entry name" value="Enolase-like, N-terminal domain"/>
    <property type="match status" value="1"/>
</dbReference>
<dbReference type="EMBL" id="JACFXV010000053">
    <property type="protein sequence ID" value="MBA5777724.1"/>
    <property type="molecule type" value="Genomic_DNA"/>
</dbReference>
<proteinExistence type="inferred from homology"/>
<dbReference type="SMART" id="SM00922">
    <property type="entry name" value="MR_MLE"/>
    <property type="match status" value="1"/>
</dbReference>
<comment type="cofactor">
    <cofactor evidence="6 7">
        <name>Mg(2+)</name>
        <dbReference type="ChEBI" id="CHEBI:18420"/>
    </cofactor>
    <text evidence="6 7">Binds 1 Mg(2+) ion per subunit.</text>
</comment>
<dbReference type="InterPro" id="IPR013341">
    <property type="entry name" value="Mandelate_racemase_N_dom"/>
</dbReference>
<protein>
    <recommendedName>
        <fullName evidence="7">Dipeptide epimerase</fullName>
        <ecNumber evidence="7">5.1.1.-</ecNumber>
    </recommendedName>
</protein>
<dbReference type="InterPro" id="IPR029065">
    <property type="entry name" value="Enolase_C-like"/>
</dbReference>
<dbReference type="Proteomes" id="UP000541109">
    <property type="component" value="Unassembled WGS sequence"/>
</dbReference>
<dbReference type="EC" id="5.1.1.-" evidence="7"/>
<feature type="binding site" evidence="6">
    <location>
        <position position="175"/>
    </location>
    <ligand>
        <name>Mg(2+)</name>
        <dbReference type="ChEBI" id="CHEBI:18420"/>
    </ligand>
</feature>
<feature type="active site" description="Proton acceptor; specific for (R)-substrate epimerization" evidence="5">
    <location>
        <position position="150"/>
    </location>
</feature>
<feature type="binding site" evidence="6">
    <location>
        <position position="201"/>
    </location>
    <ligand>
        <name>Mg(2+)</name>
        <dbReference type="ChEBI" id="CHEBI:18420"/>
    </ligand>
</feature>
<dbReference type="SFLD" id="SFLDS00001">
    <property type="entry name" value="Enolase"/>
    <property type="match status" value="1"/>
</dbReference>
<dbReference type="GO" id="GO:0000287">
    <property type="term" value="F:magnesium ion binding"/>
    <property type="evidence" value="ECO:0007669"/>
    <property type="project" value="UniProtKB-ARBA"/>
</dbReference>
<reference evidence="9 10" key="1">
    <citation type="submission" date="2020-07" db="EMBL/GenBank/DDBJ databases">
        <title>Stappia sp., F7233, whole genome shotgun sequencing project.</title>
        <authorList>
            <person name="Jiang S."/>
            <person name="Liu Z.W."/>
            <person name="Du Z.J."/>
        </authorList>
    </citation>
    <scope>NUCLEOTIDE SEQUENCE [LARGE SCALE GENOMIC DNA]</scope>
    <source>
        <strain evidence="9 10">F7233</strain>
    </source>
</reference>
<evidence type="ECO:0000256" key="2">
    <source>
        <dbReference type="ARBA" id="ARBA00022723"/>
    </source>
</evidence>
<dbReference type="PROSITE" id="PS00908">
    <property type="entry name" value="MR_MLE_1"/>
    <property type="match status" value="1"/>
</dbReference>
<dbReference type="PANTHER" id="PTHR48073">
    <property type="entry name" value="O-SUCCINYLBENZOATE SYNTHASE-RELATED"/>
    <property type="match status" value="1"/>
</dbReference>
<feature type="domain" description="Mandelate racemase/muconate lactonizing enzyme C-terminal" evidence="8">
    <location>
        <begin position="131"/>
        <end position="222"/>
    </location>
</feature>
<evidence type="ECO:0000256" key="7">
    <source>
        <dbReference type="RuleBase" id="RU366006"/>
    </source>
</evidence>
<dbReference type="NCBIfam" id="NF042940">
    <property type="entry name" value="racemase_DgcA"/>
    <property type="match status" value="1"/>
</dbReference>
<evidence type="ECO:0000256" key="4">
    <source>
        <dbReference type="ARBA" id="ARBA00023235"/>
    </source>
</evidence>
<keyword evidence="2 6" id="KW-0479">Metal-binding</keyword>
<feature type="active site" description="Proton acceptor; specific for (S)-substrate epimerization" evidence="5">
    <location>
        <position position="246"/>
    </location>
</feature>
<dbReference type="SUPFAM" id="SSF54826">
    <property type="entry name" value="Enolase N-terminal domain-like"/>
    <property type="match status" value="1"/>
</dbReference>
<evidence type="ECO:0000313" key="10">
    <source>
        <dbReference type="Proteomes" id="UP000541109"/>
    </source>
</evidence>
<comment type="similarity">
    <text evidence="1 7">Belongs to the mandelate racemase/muconate lactonizing enzyme family.</text>
</comment>